<feature type="transmembrane region" description="Helical" evidence="2">
    <location>
        <begin position="83"/>
        <end position="106"/>
    </location>
</feature>
<keyword evidence="5" id="KW-1185">Reference proteome</keyword>
<dbReference type="EMBL" id="FQZT01000011">
    <property type="protein sequence ID" value="SHJ61039.1"/>
    <property type="molecule type" value="Genomic_DNA"/>
</dbReference>
<dbReference type="Proteomes" id="UP000184171">
    <property type="component" value="Unassembled WGS sequence"/>
</dbReference>
<dbReference type="Pfam" id="PF01595">
    <property type="entry name" value="CNNM"/>
    <property type="match status" value="1"/>
</dbReference>
<dbReference type="PROSITE" id="PS51846">
    <property type="entry name" value="CNNM"/>
    <property type="match status" value="1"/>
</dbReference>
<dbReference type="OrthoDB" id="5470682at2"/>
<dbReference type="STRING" id="1122189.SAMN02745165_02756"/>
<protein>
    <recommendedName>
        <fullName evidence="3">CNNM transmembrane domain-containing protein</fullName>
    </recommendedName>
</protein>
<dbReference type="PANTHER" id="PTHR12064:SF94">
    <property type="entry name" value="UNEXTENDED PROTEIN"/>
    <property type="match status" value="1"/>
</dbReference>
<dbReference type="GO" id="GO:0016020">
    <property type="term" value="C:membrane"/>
    <property type="evidence" value="ECO:0007669"/>
    <property type="project" value="UniProtKB-UniRule"/>
</dbReference>
<evidence type="ECO:0000313" key="4">
    <source>
        <dbReference type="EMBL" id="SHJ61039.1"/>
    </source>
</evidence>
<keyword evidence="1 2" id="KW-0812">Transmembrane</keyword>
<reference evidence="4 5" key="1">
    <citation type="submission" date="2016-11" db="EMBL/GenBank/DDBJ databases">
        <authorList>
            <person name="Jaros S."/>
            <person name="Januszkiewicz K."/>
            <person name="Wedrychowicz H."/>
        </authorList>
    </citation>
    <scope>NUCLEOTIDE SEQUENCE [LARGE SCALE GENOMIC DNA]</scope>
    <source>
        <strain evidence="4 5">DSM 5091</strain>
    </source>
</reference>
<dbReference type="InterPro" id="IPR045095">
    <property type="entry name" value="ACDP"/>
</dbReference>
<keyword evidence="1 2" id="KW-0472">Membrane</keyword>
<accession>A0A1M6KPZ8</accession>
<gene>
    <name evidence="4" type="ORF">SAMN02745165_02756</name>
</gene>
<feature type="transmembrane region" description="Helical" evidence="2">
    <location>
        <begin position="6"/>
        <end position="29"/>
    </location>
</feature>
<dbReference type="PANTHER" id="PTHR12064">
    <property type="entry name" value="METAL TRANSPORTER CNNM"/>
    <property type="match status" value="1"/>
</dbReference>
<sequence length="339" mass="38046">MDVLSWLGILFCISQSAMFSGLNLAFFGISRLRLEVEMSHGNLAATKVLRLREDSNFLLVTILWGNVSINVLLTLLSNSVMTGLVGFLFSTFVITLAGEIAPQAYFSRHALRMAALLSPALRFYQYLLYPVAKPSAMLLDLWLGKESIQYFREKDIREILRRHVASDETDVEPVEGIGAMNFLAIDDLMVIDEGVDIIPESILRLEDRDGKLIFPQFEKTKDDSFIQSISVSEKKWAVLTDTHGNPRFVLDTDKFLRGALLGPSHFNPWTCCHIPIVVKDLKISLGEVILQLKGIYSHTSDEPIDKDVVLVWGERKRIITGADILGRLLKGITKLKPSP</sequence>
<evidence type="ECO:0000256" key="2">
    <source>
        <dbReference type="SAM" id="Phobius"/>
    </source>
</evidence>
<feature type="domain" description="CNNM transmembrane" evidence="3">
    <location>
        <begin position="1"/>
        <end position="175"/>
    </location>
</feature>
<dbReference type="GO" id="GO:0010960">
    <property type="term" value="P:magnesium ion homeostasis"/>
    <property type="evidence" value="ECO:0007669"/>
    <property type="project" value="InterPro"/>
</dbReference>
<evidence type="ECO:0000259" key="3">
    <source>
        <dbReference type="PROSITE" id="PS51846"/>
    </source>
</evidence>
<keyword evidence="1 2" id="KW-1133">Transmembrane helix</keyword>
<feature type="transmembrane region" description="Helical" evidence="2">
    <location>
        <begin position="57"/>
        <end position="77"/>
    </location>
</feature>
<proteinExistence type="predicted"/>
<dbReference type="AlphaFoldDB" id="A0A1M6KPZ8"/>
<evidence type="ECO:0000313" key="5">
    <source>
        <dbReference type="Proteomes" id="UP000184171"/>
    </source>
</evidence>
<dbReference type="InterPro" id="IPR002550">
    <property type="entry name" value="CNNM"/>
</dbReference>
<organism evidence="4 5">
    <name type="scientific">Malonomonas rubra DSM 5091</name>
    <dbReference type="NCBI Taxonomy" id="1122189"/>
    <lineage>
        <taxon>Bacteria</taxon>
        <taxon>Pseudomonadati</taxon>
        <taxon>Thermodesulfobacteriota</taxon>
        <taxon>Desulfuromonadia</taxon>
        <taxon>Desulfuromonadales</taxon>
        <taxon>Geopsychrobacteraceae</taxon>
        <taxon>Malonomonas</taxon>
    </lineage>
</organism>
<name>A0A1M6KPZ8_MALRU</name>
<evidence type="ECO:0000256" key="1">
    <source>
        <dbReference type="PROSITE-ProRule" id="PRU01193"/>
    </source>
</evidence>
<dbReference type="RefSeq" id="WP_072909325.1">
    <property type="nucleotide sequence ID" value="NZ_FQZT01000011.1"/>
</dbReference>